<evidence type="ECO:0000259" key="4">
    <source>
        <dbReference type="PROSITE" id="PS50126"/>
    </source>
</evidence>
<dbReference type="InterPro" id="IPR003029">
    <property type="entry name" value="S1_domain"/>
</dbReference>
<dbReference type="SUPFAM" id="SSF110993">
    <property type="entry name" value="eIF-2-alpha, C-terminal domain"/>
    <property type="match status" value="1"/>
</dbReference>
<dbReference type="SMART" id="SM00316">
    <property type="entry name" value="S1"/>
    <property type="match status" value="1"/>
</dbReference>
<comment type="similarity">
    <text evidence="1">Belongs to the eIF-2-alpha family.</text>
</comment>
<dbReference type="FunFam" id="2.40.50.140:FF:000015">
    <property type="entry name" value="Eukaryotic translation initiation factor 2 subunit alpha"/>
    <property type="match status" value="1"/>
</dbReference>
<dbReference type="InterPro" id="IPR024055">
    <property type="entry name" value="TIF2_asu_C"/>
</dbReference>
<dbReference type="Gene3D" id="1.10.150.190">
    <property type="entry name" value="Translation initiation factor 2, subunit 1, domain 2"/>
    <property type="match status" value="1"/>
</dbReference>
<dbReference type="PROSITE" id="PS50126">
    <property type="entry name" value="S1"/>
    <property type="match status" value="1"/>
</dbReference>
<dbReference type="InterPro" id="IPR044126">
    <property type="entry name" value="S1_IF2_alpha"/>
</dbReference>
<feature type="domain" description="S1 motif" evidence="4">
    <location>
        <begin position="12"/>
        <end position="85"/>
    </location>
</feature>
<name>A0A832YYL1_9CREN</name>
<dbReference type="GO" id="GO:0043022">
    <property type="term" value="F:ribosome binding"/>
    <property type="evidence" value="ECO:0007669"/>
    <property type="project" value="TreeGrafter"/>
</dbReference>
<dbReference type="Pfam" id="PF00575">
    <property type="entry name" value="S1"/>
    <property type="match status" value="1"/>
</dbReference>
<accession>A0A832YYL1</accession>
<keyword evidence="2 5" id="KW-0396">Initiation factor</keyword>
<dbReference type="NCBIfam" id="NF003062">
    <property type="entry name" value="PRK03987.1-1"/>
    <property type="match status" value="1"/>
</dbReference>
<sequence length="272" mass="31918">MVFKRRDLPEVGELVIARIKRVFEYGAYADLEEFENLEAFIPWSEVSTRYVRDIRSVLREGQIVVGKVIRVDKKKHPPQIDISIKRVSEGERRVRMMRWKRNQKAQKIIELAAKKLGKSLEEAYERVWSPLYKAFADVLSIFEECVIQGPDVLRNVGLPEEWIGPLYDEARRHIEIKKVKIRGYFEIQSYKPDGVERIKKFLSELESVEIPYSHTTLRIYTVGAPRYQIEIESADYKVAERILSEILKKAEKLSRELGLDVYNFKREEVGKA</sequence>
<organism evidence="5 6">
    <name type="scientific">Ignisphaera aggregans</name>
    <dbReference type="NCBI Taxonomy" id="334771"/>
    <lineage>
        <taxon>Archaea</taxon>
        <taxon>Thermoproteota</taxon>
        <taxon>Thermoprotei</taxon>
        <taxon>Desulfurococcales</taxon>
        <taxon>Desulfurococcaceae</taxon>
        <taxon>Ignisphaera</taxon>
    </lineage>
</organism>
<dbReference type="PANTHER" id="PTHR10602">
    <property type="entry name" value="EUKARYOTIC TRANSLATION INITIATION FACTOR 2 SUBUNIT 1"/>
    <property type="match status" value="1"/>
</dbReference>
<keyword evidence="3" id="KW-0648">Protein biosynthesis</keyword>
<dbReference type="SUPFAM" id="SSF116742">
    <property type="entry name" value="eIF2alpha middle domain-like"/>
    <property type="match status" value="1"/>
</dbReference>
<dbReference type="Pfam" id="PF07541">
    <property type="entry name" value="EIF_2_alpha"/>
    <property type="match status" value="1"/>
</dbReference>
<dbReference type="SUPFAM" id="SSF50249">
    <property type="entry name" value="Nucleic acid-binding proteins"/>
    <property type="match status" value="1"/>
</dbReference>
<proteinExistence type="inferred from homology"/>
<evidence type="ECO:0000256" key="1">
    <source>
        <dbReference type="ARBA" id="ARBA00007223"/>
    </source>
</evidence>
<reference evidence="5" key="1">
    <citation type="journal article" date="2020" name="ISME J.">
        <title>Gammaproteobacteria mediating utilization of methyl-, sulfur- and petroleum organic compounds in deep ocean hydrothermal plumes.</title>
        <authorList>
            <person name="Zhou Z."/>
            <person name="Liu Y."/>
            <person name="Pan J."/>
            <person name="Cron B.R."/>
            <person name="Toner B.M."/>
            <person name="Anantharaman K."/>
            <person name="Breier J.A."/>
            <person name="Dick G.J."/>
            <person name="Li M."/>
        </authorList>
    </citation>
    <scope>NUCLEOTIDE SEQUENCE</scope>
    <source>
        <strain evidence="5">SZUA-1435</strain>
    </source>
</reference>
<evidence type="ECO:0000313" key="6">
    <source>
        <dbReference type="Proteomes" id="UP000605805"/>
    </source>
</evidence>
<dbReference type="Gene3D" id="3.30.70.1130">
    <property type="entry name" value="EIF_2_alpha"/>
    <property type="match status" value="1"/>
</dbReference>
<dbReference type="InterPro" id="IPR024054">
    <property type="entry name" value="TIF2_asu_middle_sf"/>
</dbReference>
<dbReference type="Gene3D" id="2.40.50.140">
    <property type="entry name" value="Nucleic acid-binding proteins"/>
    <property type="match status" value="1"/>
</dbReference>
<evidence type="ECO:0000256" key="3">
    <source>
        <dbReference type="ARBA" id="ARBA00022917"/>
    </source>
</evidence>
<dbReference type="AlphaFoldDB" id="A0A832YYL1"/>
<evidence type="ECO:0000313" key="5">
    <source>
        <dbReference type="EMBL" id="HIP56907.1"/>
    </source>
</evidence>
<dbReference type="InterPro" id="IPR012340">
    <property type="entry name" value="NA-bd_OB-fold"/>
</dbReference>
<dbReference type="PANTHER" id="PTHR10602:SF0">
    <property type="entry name" value="EUKARYOTIC TRANSLATION INITIATION FACTOR 2 SUBUNIT 1"/>
    <property type="match status" value="1"/>
</dbReference>
<dbReference type="CDD" id="cd04452">
    <property type="entry name" value="S1_IF2_alpha"/>
    <property type="match status" value="1"/>
</dbReference>
<dbReference type="GO" id="GO:0003723">
    <property type="term" value="F:RNA binding"/>
    <property type="evidence" value="ECO:0007669"/>
    <property type="project" value="InterPro"/>
</dbReference>
<dbReference type="EMBL" id="DQTV01000045">
    <property type="protein sequence ID" value="HIP56907.1"/>
    <property type="molecule type" value="Genomic_DNA"/>
</dbReference>
<dbReference type="Proteomes" id="UP000605805">
    <property type="component" value="Unassembled WGS sequence"/>
</dbReference>
<dbReference type="InterPro" id="IPR011488">
    <property type="entry name" value="TIF_2_asu"/>
</dbReference>
<dbReference type="GO" id="GO:0003743">
    <property type="term" value="F:translation initiation factor activity"/>
    <property type="evidence" value="ECO:0007669"/>
    <property type="project" value="UniProtKB-KW"/>
</dbReference>
<evidence type="ECO:0000256" key="2">
    <source>
        <dbReference type="ARBA" id="ARBA00022540"/>
    </source>
</evidence>
<protein>
    <submittedName>
        <fullName evidence="5">Translation initiation factor IF-2 subunit alpha</fullName>
    </submittedName>
</protein>
<comment type="caution">
    <text evidence="5">The sequence shown here is derived from an EMBL/GenBank/DDBJ whole genome shotgun (WGS) entry which is preliminary data.</text>
</comment>
<gene>
    <name evidence="5" type="ORF">EYH02_02395</name>
</gene>